<dbReference type="PANTHER" id="PTHR21496">
    <property type="entry name" value="FERREDOXIN-RELATED"/>
    <property type="match status" value="1"/>
</dbReference>
<evidence type="ECO:0000259" key="6">
    <source>
        <dbReference type="PROSITE" id="PS51296"/>
    </source>
</evidence>
<proteinExistence type="predicted"/>
<dbReference type="GO" id="GO:0046872">
    <property type="term" value="F:metal ion binding"/>
    <property type="evidence" value="ECO:0007669"/>
    <property type="project" value="UniProtKB-KW"/>
</dbReference>
<dbReference type="Proteomes" id="UP000006622">
    <property type="component" value="Chromosome"/>
</dbReference>
<dbReference type="EMBL" id="CP002101">
    <property type="protein sequence ID" value="AEH61797.1"/>
    <property type="molecule type" value="Genomic_DNA"/>
</dbReference>
<dbReference type="InterPro" id="IPR017941">
    <property type="entry name" value="Rieske_2Fe-2S"/>
</dbReference>
<comment type="cofactor">
    <cofactor evidence="5">
        <name>[2Fe-2S] cluster</name>
        <dbReference type="ChEBI" id="CHEBI:190135"/>
    </cofactor>
</comment>
<dbReference type="RefSeq" id="WP_013899233.1">
    <property type="nucleotide sequence ID" value="NC_015676.1"/>
</dbReference>
<dbReference type="OrthoDB" id="6837at2157"/>
<keyword evidence="4" id="KW-0411">Iron-sulfur</keyword>
<dbReference type="STRING" id="679901.Mzhil_1963"/>
<dbReference type="SUPFAM" id="SSF50022">
    <property type="entry name" value="ISP domain"/>
    <property type="match status" value="1"/>
</dbReference>
<evidence type="ECO:0000256" key="4">
    <source>
        <dbReference type="ARBA" id="ARBA00023014"/>
    </source>
</evidence>
<keyword evidence="2" id="KW-0479">Metal-binding</keyword>
<dbReference type="GeneID" id="10823607"/>
<accession>F7XKT4</accession>
<evidence type="ECO:0000256" key="3">
    <source>
        <dbReference type="ARBA" id="ARBA00023004"/>
    </source>
</evidence>
<evidence type="ECO:0000256" key="5">
    <source>
        <dbReference type="ARBA" id="ARBA00034078"/>
    </source>
</evidence>
<evidence type="ECO:0000256" key="2">
    <source>
        <dbReference type="ARBA" id="ARBA00022723"/>
    </source>
</evidence>
<dbReference type="Gene3D" id="2.102.10.10">
    <property type="entry name" value="Rieske [2Fe-2S] iron-sulphur domain"/>
    <property type="match status" value="1"/>
</dbReference>
<gene>
    <name evidence="7" type="ordered locus">Mzhil_1963</name>
</gene>
<dbReference type="Pfam" id="PF00355">
    <property type="entry name" value="Rieske"/>
    <property type="match status" value="1"/>
</dbReference>
<reference evidence="7" key="1">
    <citation type="submission" date="2010-07" db="EMBL/GenBank/DDBJ databases">
        <title>The complete genome of Methanosalsum zhilinae DSM 4017.</title>
        <authorList>
            <consortium name="US DOE Joint Genome Institute (JGI-PGF)"/>
            <person name="Lucas S."/>
            <person name="Copeland A."/>
            <person name="Lapidus A."/>
            <person name="Glavina del Rio T."/>
            <person name="Dalin E."/>
            <person name="Tice H."/>
            <person name="Bruce D."/>
            <person name="Goodwin L."/>
            <person name="Pitluck S."/>
            <person name="Kyrpides N."/>
            <person name="Mavromatis K."/>
            <person name="Ovchinnikova G."/>
            <person name="Daligault H."/>
            <person name="Detter J.C."/>
            <person name="Han C."/>
            <person name="Tapia R."/>
            <person name="Larimer F."/>
            <person name="Land M."/>
            <person name="Hauser L."/>
            <person name="Markowitz V."/>
            <person name="Cheng J.-F."/>
            <person name="Hugenholtz P."/>
            <person name="Woyke T."/>
            <person name="Wu D."/>
            <person name="Spring S."/>
            <person name="Schueler E."/>
            <person name="Brambilla E."/>
            <person name="Klenk H.-P."/>
            <person name="Eisen J.A."/>
        </authorList>
    </citation>
    <scope>NUCLEOTIDE SEQUENCE</scope>
    <source>
        <strain evidence="7">DSM 4017</strain>
    </source>
</reference>
<evidence type="ECO:0000313" key="8">
    <source>
        <dbReference type="Proteomes" id="UP000006622"/>
    </source>
</evidence>
<dbReference type="KEGG" id="mzh:Mzhil_1963"/>
<evidence type="ECO:0000256" key="1">
    <source>
        <dbReference type="ARBA" id="ARBA00022714"/>
    </source>
</evidence>
<sequence>MDIKGVQVISAGSWVYVMDEKDLKEESPVSVSVNRTSIMLVKKSGKIYAVSNKCAHMECPLSRGTLDGYTIKCPCHDWIFDIRTGEFLVAKEIKIPVFRCMVSNQKIMIDMEGVKL</sequence>
<dbReference type="AlphaFoldDB" id="F7XKT4"/>
<keyword evidence="8" id="KW-1185">Reference proteome</keyword>
<dbReference type="PANTHER" id="PTHR21496:SF0">
    <property type="entry name" value="RIESKE DOMAIN-CONTAINING PROTEIN"/>
    <property type="match status" value="1"/>
</dbReference>
<keyword evidence="1" id="KW-0001">2Fe-2S</keyword>
<keyword evidence="3" id="KW-0408">Iron</keyword>
<dbReference type="HOGENOM" id="CLU_055690_5_1_2"/>
<dbReference type="InterPro" id="IPR036922">
    <property type="entry name" value="Rieske_2Fe-2S_sf"/>
</dbReference>
<protein>
    <submittedName>
        <fullName evidence="7">Rieske (2Fe-2S) iron-sulfur domain protein</fullName>
    </submittedName>
</protein>
<name>F7XKT4_METZD</name>
<dbReference type="CDD" id="cd03467">
    <property type="entry name" value="Rieske"/>
    <property type="match status" value="1"/>
</dbReference>
<evidence type="ECO:0000313" key="7">
    <source>
        <dbReference type="EMBL" id="AEH61797.1"/>
    </source>
</evidence>
<feature type="domain" description="Rieske" evidence="6">
    <location>
        <begin position="15"/>
        <end position="109"/>
    </location>
</feature>
<dbReference type="PROSITE" id="PS51296">
    <property type="entry name" value="RIESKE"/>
    <property type="match status" value="1"/>
</dbReference>
<organism evidence="7 8">
    <name type="scientific">Methanosalsum zhilinae (strain DSM 4017 / NBRC 107636 / OCM 62 / WeN5)</name>
    <name type="common">Methanohalophilus zhilinae</name>
    <dbReference type="NCBI Taxonomy" id="679901"/>
    <lineage>
        <taxon>Archaea</taxon>
        <taxon>Methanobacteriati</taxon>
        <taxon>Methanobacteriota</taxon>
        <taxon>Stenosarchaea group</taxon>
        <taxon>Methanomicrobia</taxon>
        <taxon>Methanosarcinales</taxon>
        <taxon>Methanosarcinaceae</taxon>
        <taxon>Methanosalsum</taxon>
    </lineage>
</organism>
<dbReference type="GO" id="GO:0051537">
    <property type="term" value="F:2 iron, 2 sulfur cluster binding"/>
    <property type="evidence" value="ECO:0007669"/>
    <property type="project" value="UniProtKB-KW"/>
</dbReference>